<gene>
    <name evidence="3" type="ordered locus">TREAZ_0996</name>
</gene>
<dbReference type="InterPro" id="IPR013022">
    <property type="entry name" value="Xyl_isomerase-like_TIM-brl"/>
</dbReference>
<dbReference type="AlphaFoldDB" id="F5Y886"/>
<proteinExistence type="predicted"/>
<dbReference type="GO" id="GO:0034015">
    <property type="term" value="F:L-ribulose-5-phosphate 3-epimerase activity"/>
    <property type="evidence" value="ECO:0007669"/>
    <property type="project" value="TreeGrafter"/>
</dbReference>
<dbReference type="NCBIfam" id="NF009689">
    <property type="entry name" value="PRK13210.1"/>
    <property type="match status" value="1"/>
</dbReference>
<dbReference type="Proteomes" id="UP000009222">
    <property type="component" value="Chromosome"/>
</dbReference>
<dbReference type="InParanoid" id="F5Y886"/>
<reference evidence="4" key="1">
    <citation type="submission" date="2009-12" db="EMBL/GenBank/DDBJ databases">
        <title>Complete sequence of Treponema azotonutricium strain ZAS-9.</title>
        <authorList>
            <person name="Tetu S.G."/>
            <person name="Matson E."/>
            <person name="Ren Q."/>
            <person name="Seshadri R."/>
            <person name="Elbourne L."/>
            <person name="Hassan K.A."/>
            <person name="Durkin A."/>
            <person name="Radune D."/>
            <person name="Mohamoud Y."/>
            <person name="Shay R."/>
            <person name="Jin S."/>
            <person name="Zhang X."/>
            <person name="Lucey K."/>
            <person name="Ballor N.R."/>
            <person name="Ottesen E."/>
            <person name="Rosenthal R."/>
            <person name="Allen A."/>
            <person name="Leadbetter J.R."/>
            <person name="Paulsen I.T."/>
        </authorList>
    </citation>
    <scope>NUCLEOTIDE SEQUENCE [LARGE SCALE GENOMIC DNA]</scope>
    <source>
        <strain evidence="4">ATCC BAA-888 / DSM 13862 / ZAS-9</strain>
    </source>
</reference>
<dbReference type="eggNOG" id="COG3623">
    <property type="taxonomic scope" value="Bacteria"/>
</dbReference>
<evidence type="ECO:0000256" key="1">
    <source>
        <dbReference type="ARBA" id="ARBA00023235"/>
    </source>
</evidence>
<organism evidence="3 4">
    <name type="scientific">Leadbettera azotonutricia (strain ATCC BAA-888 / DSM 13862 / ZAS-9)</name>
    <name type="common">Treponema azotonutricium</name>
    <dbReference type="NCBI Taxonomy" id="545695"/>
    <lineage>
        <taxon>Bacteria</taxon>
        <taxon>Pseudomonadati</taxon>
        <taxon>Spirochaetota</taxon>
        <taxon>Spirochaetia</taxon>
        <taxon>Spirochaetales</taxon>
        <taxon>Breznakiellaceae</taxon>
        <taxon>Leadbettera</taxon>
    </lineage>
</organism>
<dbReference type="KEGG" id="taz:TREAZ_0996"/>
<name>F5Y886_LEAAZ</name>
<dbReference type="Gene3D" id="3.20.20.150">
    <property type="entry name" value="Divalent-metal-dependent TIM barrel enzymes"/>
    <property type="match status" value="1"/>
</dbReference>
<dbReference type="EMBL" id="CP001841">
    <property type="protein sequence ID" value="AEF80064.1"/>
    <property type="molecule type" value="Genomic_DNA"/>
</dbReference>
<dbReference type="InterPro" id="IPR036237">
    <property type="entry name" value="Xyl_isomerase-like_sf"/>
</dbReference>
<sequence length="293" mass="32915">MKPYQLGLYEKSMPGSLSIEEKLQETGNASFDYLELSIDETDEKLARLEWGKDEISAINRAAEESGIPVKSICLSGHRKFPMGDPDAETRGKSLSIMERALTLAARLGVRIIQIAGYDVYYKKSTEETKKFFAENLEKSVHLAAREGVILAFETMETPFIDTVEKAMNWVKKFPSPYLQVYPDTGNITNAALLYGTTVPGDIEKASGHLAALHLKESKPGIYREVPYGEGHVNFGEAIAAAWREGCRRYVAEFWHSAPKSGEADRWRTILHDNSIYLRDILDKAVVDTAEKYR</sequence>
<keyword evidence="4" id="KW-1185">Reference proteome</keyword>
<dbReference type="Pfam" id="PF01261">
    <property type="entry name" value="AP_endonuc_2"/>
    <property type="match status" value="1"/>
</dbReference>
<evidence type="ECO:0000259" key="2">
    <source>
        <dbReference type="Pfam" id="PF01261"/>
    </source>
</evidence>
<evidence type="ECO:0000313" key="4">
    <source>
        <dbReference type="Proteomes" id="UP000009222"/>
    </source>
</evidence>
<feature type="domain" description="Xylose isomerase-like TIM barrel" evidence="2">
    <location>
        <begin position="29"/>
        <end position="255"/>
    </location>
</feature>
<accession>F5Y886</accession>
<keyword evidence="1 3" id="KW-0413">Isomerase</keyword>
<dbReference type="PANTHER" id="PTHR43489">
    <property type="entry name" value="ISOMERASE"/>
    <property type="match status" value="1"/>
</dbReference>
<dbReference type="OrthoDB" id="3185623at2"/>
<dbReference type="STRING" id="545695.TREAZ_0996"/>
<reference evidence="3 4" key="2">
    <citation type="journal article" date="2011" name="ISME J.">
        <title>RNA-seq reveals cooperative metabolic interactions between two termite-gut spirochete species in co-culture.</title>
        <authorList>
            <person name="Rosenthal A.Z."/>
            <person name="Matson E.G."/>
            <person name="Eldar A."/>
            <person name="Leadbetter J.R."/>
        </authorList>
    </citation>
    <scope>NUCLEOTIDE SEQUENCE [LARGE SCALE GENOMIC DNA]</scope>
    <source>
        <strain evidence="4">ATCC BAA-888 / DSM 13862 / ZAS-9</strain>
    </source>
</reference>
<evidence type="ECO:0000313" key="3">
    <source>
        <dbReference type="EMBL" id="AEF80064.1"/>
    </source>
</evidence>
<dbReference type="GO" id="GO:0019852">
    <property type="term" value="P:L-ascorbic acid metabolic process"/>
    <property type="evidence" value="ECO:0007669"/>
    <property type="project" value="TreeGrafter"/>
</dbReference>
<dbReference type="SUPFAM" id="SSF51658">
    <property type="entry name" value="Xylose isomerase-like"/>
    <property type="match status" value="1"/>
</dbReference>
<protein>
    <submittedName>
        <fullName evidence="3">Putative hexulose-6-phosphate isomerase</fullName>
    </submittedName>
</protein>
<dbReference type="HOGENOM" id="CLU_082738_0_0_12"/>
<dbReference type="PANTHER" id="PTHR43489:SF1">
    <property type="entry name" value="L-RIBULOSE-5-PHOSPHATE 3-EPIMERASE SGBU-RELATED"/>
    <property type="match status" value="1"/>
</dbReference>
<dbReference type="FunCoup" id="F5Y886">
    <property type="interactions" value="26"/>
</dbReference>
<dbReference type="InterPro" id="IPR050417">
    <property type="entry name" value="Sugar_Epim/Isomerase"/>
</dbReference>